<dbReference type="InterPro" id="IPR027417">
    <property type="entry name" value="P-loop_NTPase"/>
</dbReference>
<dbReference type="Pfam" id="PF00071">
    <property type="entry name" value="Ras"/>
    <property type="match status" value="1"/>
</dbReference>
<reference evidence="4" key="1">
    <citation type="journal article" date="2011" name="Genome Res.">
        <title>Phylogeny-wide analysis of social amoeba genomes highlights ancient origins for complex intercellular communication.</title>
        <authorList>
            <person name="Heidel A.J."/>
            <person name="Lawal H.M."/>
            <person name="Felder M."/>
            <person name="Schilde C."/>
            <person name="Helps N.R."/>
            <person name="Tunggal B."/>
            <person name="Rivero F."/>
            <person name="John U."/>
            <person name="Schleicher M."/>
            <person name="Eichinger L."/>
            <person name="Platzer M."/>
            <person name="Noegel A.A."/>
            <person name="Schaap P."/>
            <person name="Gloeckner G."/>
        </authorList>
    </citation>
    <scope>NUCLEOTIDE SEQUENCE [LARGE SCALE GENOMIC DNA]</scope>
    <source>
        <strain evidence="4">SH3</strain>
    </source>
</reference>
<dbReference type="InterPro" id="IPR001806">
    <property type="entry name" value="Small_GTPase"/>
</dbReference>
<dbReference type="GeneID" id="14873023"/>
<accession>F4PQT4</accession>
<dbReference type="Pfam" id="PF11912">
    <property type="entry name" value="CfaA_B_C"/>
    <property type="match status" value="1"/>
</dbReference>
<evidence type="ECO:0000256" key="2">
    <source>
        <dbReference type="SAM" id="SignalP"/>
    </source>
</evidence>
<organism evidence="3 4">
    <name type="scientific">Cavenderia fasciculata</name>
    <name type="common">Slime mold</name>
    <name type="synonym">Dictyostelium fasciculatum</name>
    <dbReference type="NCBI Taxonomy" id="261658"/>
    <lineage>
        <taxon>Eukaryota</taxon>
        <taxon>Amoebozoa</taxon>
        <taxon>Evosea</taxon>
        <taxon>Eumycetozoa</taxon>
        <taxon>Dictyostelia</taxon>
        <taxon>Acytosteliales</taxon>
        <taxon>Cavenderiaceae</taxon>
        <taxon>Cavenderia</taxon>
    </lineage>
</organism>
<dbReference type="InterPro" id="IPR021837">
    <property type="entry name" value="CfaA/B/C"/>
</dbReference>
<dbReference type="GO" id="GO:0003924">
    <property type="term" value="F:GTPase activity"/>
    <property type="evidence" value="ECO:0007669"/>
    <property type="project" value="InterPro"/>
</dbReference>
<keyword evidence="4" id="KW-1185">Reference proteome</keyword>
<feature type="chain" id="PRO_5003319494" evidence="2">
    <location>
        <begin position="20"/>
        <end position="881"/>
    </location>
</feature>
<dbReference type="SUPFAM" id="SSF140860">
    <property type="entry name" value="Pseudo ankyrin repeat-like"/>
    <property type="match status" value="1"/>
</dbReference>
<protein>
    <submittedName>
        <fullName evidence="3">Uncharacterized protein</fullName>
    </submittedName>
</protein>
<dbReference type="GO" id="GO:0005525">
    <property type="term" value="F:GTP binding"/>
    <property type="evidence" value="ECO:0007669"/>
    <property type="project" value="InterPro"/>
</dbReference>
<feature type="region of interest" description="Disordered" evidence="1">
    <location>
        <begin position="171"/>
        <end position="205"/>
    </location>
</feature>
<dbReference type="STRING" id="1054147.F4PQT4"/>
<dbReference type="SMART" id="SM00175">
    <property type="entry name" value="RAB"/>
    <property type="match status" value="1"/>
</dbReference>
<proteinExistence type="predicted"/>
<dbReference type="PROSITE" id="PS51419">
    <property type="entry name" value="RAB"/>
    <property type="match status" value="1"/>
</dbReference>
<feature type="compositionally biased region" description="Low complexity" evidence="1">
    <location>
        <begin position="171"/>
        <end position="203"/>
    </location>
</feature>
<dbReference type="SUPFAM" id="SSF52540">
    <property type="entry name" value="P-loop containing nucleoside triphosphate hydrolases"/>
    <property type="match status" value="1"/>
</dbReference>
<sequence length="881" mass="97071">MKLLLLFVLLSIILLVVSAKKIQAPTPTSWVTVEAFNEAKCPETSSIGGLVIGSNSCYRQQVLSCSTDLSTVTVSMFNTIDCSGNPANSTTFPSGQCGATAIWGFTKTYTCSVSRPMQPERSLIISVFDGCQSSPQPSQLTQYRWIPTYKCMTLQRCGFYCPPLTPYTGTGTSASASSAGSNSGSDSSDSSSNNGQSSRGGASFFTHHSTTTQEEKIDQYWNLVDSIIGFDSPDQHASLHQQQQPEEIVQTSFSVTGSGFSTGSGGTTSASSTSASSSSASSSSTGSNSGGLPIYTVFFGLVVCNSTNNMIYTYFNGQDLSSTAASAVSTGQYSSGDPYYTSTGGSQMTGLPAPVFPNIDSGSATGGSSSHTSLNGCRVPAKVQKEMCIVNIRSSNPRRLNVVFLGEESSGKKTLLESLFVSTTTTPATSNLTFGDTFITVPFTNKYIDDFSLSVKCLTNKFDGERFPRSHYRCNLLFIVYDTTNLDAFNRLPHWIAQCTNYPLAPFTQIIVVGTKQDLIQERAVSTLETERYIQSLKQLHPKTEYFETSINDPRRDKFEQITLEYFTNLYHILLKSQQDLIMFIEPSYINLDYYTRNNNIVNSNNNNNNNNNNCNNNNNGMNPNLLIGILKSKYLASMIFKHVSEIHSMLGLMTTHISLNINNIDFLIDNRYFNLVNLLVSNNKQQQQQQLEGFGQFGNIGLIKLLQSGFNNLDILNLIIPKQTKESKLLNIHDATRLIDESCAGGNVEVVQFLHSEKGYQWSIYGLKLAVMLGHLSVLEYIFENTLKNYELLEYERQVAHKGSGGRVSIDTDAALKPFYLTKPLVNQSLELAKLYHRKKVISFLTSYQFIPPKDPSIDIQLSQSTSIKDKLIGLFKSNK</sequence>
<feature type="compositionally biased region" description="Low complexity" evidence="1">
    <location>
        <begin position="267"/>
        <end position="288"/>
    </location>
</feature>
<keyword evidence="2" id="KW-0732">Signal</keyword>
<evidence type="ECO:0000313" key="4">
    <source>
        <dbReference type="Proteomes" id="UP000007797"/>
    </source>
</evidence>
<gene>
    <name evidence="3" type="ORF">DFA_01931</name>
</gene>
<name>F4PQT4_CACFS</name>
<dbReference type="Proteomes" id="UP000007797">
    <property type="component" value="Unassembled WGS sequence"/>
</dbReference>
<feature type="signal peptide" evidence="2">
    <location>
        <begin position="1"/>
        <end position="19"/>
    </location>
</feature>
<dbReference type="KEGG" id="dfa:DFA_01931"/>
<evidence type="ECO:0000313" key="3">
    <source>
        <dbReference type="EMBL" id="EGG22042.1"/>
    </source>
</evidence>
<dbReference type="AlphaFoldDB" id="F4PQT4"/>
<dbReference type="Gene3D" id="3.40.50.300">
    <property type="entry name" value="P-loop containing nucleotide triphosphate hydrolases"/>
    <property type="match status" value="1"/>
</dbReference>
<evidence type="ECO:0000256" key="1">
    <source>
        <dbReference type="SAM" id="MobiDB-lite"/>
    </source>
</evidence>
<feature type="region of interest" description="Disordered" evidence="1">
    <location>
        <begin position="260"/>
        <end position="288"/>
    </location>
</feature>
<dbReference type="EMBL" id="GL883010">
    <property type="protein sequence ID" value="EGG22042.1"/>
    <property type="molecule type" value="Genomic_DNA"/>
</dbReference>
<dbReference type="RefSeq" id="XP_004359893.1">
    <property type="nucleotide sequence ID" value="XM_004359836.1"/>
</dbReference>